<evidence type="ECO:0000313" key="9">
    <source>
        <dbReference type="EMBL" id="CAI4032094.1"/>
    </source>
</evidence>
<dbReference type="AlphaFoldDB" id="A0AA86MZV5"/>
<evidence type="ECO:0000256" key="3">
    <source>
        <dbReference type="ARBA" id="ARBA00022452"/>
    </source>
</evidence>
<protein>
    <submittedName>
        <fullName evidence="9">Outer membrane protein transport protein (OMPP1/FadL/TodX)</fullName>
    </submittedName>
</protein>
<evidence type="ECO:0000256" key="6">
    <source>
        <dbReference type="ARBA" id="ARBA00023136"/>
    </source>
</evidence>
<evidence type="ECO:0000313" key="10">
    <source>
        <dbReference type="Proteomes" id="UP001179121"/>
    </source>
</evidence>
<keyword evidence="4" id="KW-0812">Transmembrane</keyword>
<evidence type="ECO:0000256" key="2">
    <source>
        <dbReference type="ARBA" id="ARBA00008163"/>
    </source>
</evidence>
<comment type="similarity">
    <text evidence="2">Belongs to the OmpP1/FadL family.</text>
</comment>
<accession>A0AA86MZV5</accession>
<evidence type="ECO:0000256" key="5">
    <source>
        <dbReference type="ARBA" id="ARBA00022729"/>
    </source>
</evidence>
<gene>
    <name evidence="9" type="ORF">DNFV4_02519</name>
</gene>
<proteinExistence type="inferred from homology"/>
<comment type="subcellular location">
    <subcellularLocation>
        <location evidence="1">Cell outer membrane</location>
        <topology evidence="1">Multi-pass membrane protein</topology>
    </subcellularLocation>
</comment>
<keyword evidence="6" id="KW-0472">Membrane</keyword>
<dbReference type="GO" id="GO:0015483">
    <property type="term" value="F:long-chain fatty acid transporting porin activity"/>
    <property type="evidence" value="ECO:0007669"/>
    <property type="project" value="TreeGrafter"/>
</dbReference>
<evidence type="ECO:0000256" key="8">
    <source>
        <dbReference type="SAM" id="SignalP"/>
    </source>
</evidence>
<dbReference type="EMBL" id="OX365700">
    <property type="protein sequence ID" value="CAI4032094.1"/>
    <property type="molecule type" value="Genomic_DNA"/>
</dbReference>
<keyword evidence="10" id="KW-1185">Reference proteome</keyword>
<keyword evidence="5 8" id="KW-0732">Signal</keyword>
<dbReference type="Proteomes" id="UP001179121">
    <property type="component" value="Chromosome"/>
</dbReference>
<dbReference type="SUPFAM" id="SSF56935">
    <property type="entry name" value="Porins"/>
    <property type="match status" value="1"/>
</dbReference>
<evidence type="ECO:0000256" key="1">
    <source>
        <dbReference type="ARBA" id="ARBA00004571"/>
    </source>
</evidence>
<sequence length="439" mass="46841">MRRPVPRRVAITATLTTMLMASAQAMAGGLSLYEIGTADVGLAGAGWAARAQDPATLLKNPAGMSLLEGNQFQAGAQLLYGSIGFSPSGGTTVDGNDGGNPLGVLPGASLFYVHGLGRDIKLGIGLFSNFGLGLNYNSGWVGRYHGLESTLIGVSVMPGLSYRITDQLSIGAAANVMVGYLNYSAAVNNRLFLDVPDGQMQVKDTTAGAGGNVGVLFEPKKGMRFGVTYYSQVKLNFSDVPEFTGLSGPIGTALQNRGLLGNQLDLGVRVPQQVMLSAYHEFTDRWALMLDFGWQDWSQFGKVDIGVAGDTLTPSGTIKVNYQDTYHVALGSRYRLNEAWLINTGFAWDSSMLKDQDRTVTLPIGQVFRFGLGAEWQASPTLNVAFSYELAYSGTMSVNQDRGPLGGSVVGQFPGAYINFFQVSFIWGSGERNPSNRSG</sequence>
<dbReference type="PANTHER" id="PTHR35093">
    <property type="entry name" value="OUTER MEMBRANE PROTEIN NMB0088-RELATED"/>
    <property type="match status" value="1"/>
</dbReference>
<feature type="signal peptide" evidence="8">
    <location>
        <begin position="1"/>
        <end position="27"/>
    </location>
</feature>
<organism evidence="9 10">
    <name type="scientific">Nitrospira tepida</name>
    <dbReference type="NCBI Taxonomy" id="2973512"/>
    <lineage>
        <taxon>Bacteria</taxon>
        <taxon>Pseudomonadati</taxon>
        <taxon>Nitrospirota</taxon>
        <taxon>Nitrospiria</taxon>
        <taxon>Nitrospirales</taxon>
        <taxon>Nitrospiraceae</taxon>
        <taxon>Nitrospira</taxon>
    </lineage>
</organism>
<dbReference type="Gene3D" id="2.40.160.60">
    <property type="entry name" value="Outer membrane protein transport protein (OMPP1/FadL/TodX)"/>
    <property type="match status" value="1"/>
</dbReference>
<dbReference type="GO" id="GO:0009279">
    <property type="term" value="C:cell outer membrane"/>
    <property type="evidence" value="ECO:0007669"/>
    <property type="project" value="UniProtKB-SubCell"/>
</dbReference>
<keyword evidence="3" id="KW-1134">Transmembrane beta strand</keyword>
<dbReference type="PANTHER" id="PTHR35093:SF8">
    <property type="entry name" value="OUTER MEMBRANE PROTEIN NMB0088-RELATED"/>
    <property type="match status" value="1"/>
</dbReference>
<keyword evidence="7" id="KW-0998">Cell outer membrane</keyword>
<name>A0AA86MZV5_9BACT</name>
<evidence type="ECO:0000256" key="4">
    <source>
        <dbReference type="ARBA" id="ARBA00022692"/>
    </source>
</evidence>
<evidence type="ECO:0000256" key="7">
    <source>
        <dbReference type="ARBA" id="ARBA00023237"/>
    </source>
</evidence>
<dbReference type="KEGG" id="nti:DNFV4_02519"/>
<feature type="chain" id="PRO_5041650727" evidence="8">
    <location>
        <begin position="28"/>
        <end position="439"/>
    </location>
</feature>
<dbReference type="InterPro" id="IPR005017">
    <property type="entry name" value="OMPP1/FadL/TodX"/>
</dbReference>
<reference evidence="9" key="1">
    <citation type="submission" date="2022-10" db="EMBL/GenBank/DDBJ databases">
        <authorList>
            <person name="Koch H."/>
        </authorList>
    </citation>
    <scope>NUCLEOTIDE SEQUENCE</scope>
    <source>
        <strain evidence="9">DNF</strain>
    </source>
</reference>
<dbReference type="Pfam" id="PF03349">
    <property type="entry name" value="Toluene_X"/>
    <property type="match status" value="1"/>
</dbReference>